<evidence type="ECO:0000313" key="5">
    <source>
        <dbReference type="EMBL" id="OJJ06806.1"/>
    </source>
</evidence>
<dbReference type="EMBL" id="KV878135">
    <property type="protein sequence ID" value="OJJ06806.1"/>
    <property type="molecule type" value="Genomic_DNA"/>
</dbReference>
<dbReference type="InterPro" id="IPR019826">
    <property type="entry name" value="Carboxylesterase_B_AS"/>
</dbReference>
<dbReference type="PANTHER" id="PTHR43918">
    <property type="entry name" value="ACETYLCHOLINESTERASE"/>
    <property type="match status" value="1"/>
</dbReference>
<dbReference type="GO" id="GO:0052689">
    <property type="term" value="F:carboxylic ester hydrolase activity"/>
    <property type="evidence" value="ECO:0007669"/>
    <property type="project" value="TreeGrafter"/>
</dbReference>
<keyword evidence="2 3" id="KW-0378">Hydrolase</keyword>
<dbReference type="AlphaFoldDB" id="A0A1L9PZC3"/>
<evidence type="ECO:0000259" key="4">
    <source>
        <dbReference type="Pfam" id="PF00135"/>
    </source>
</evidence>
<accession>A0A1L9PZC3</accession>
<dbReference type="STRING" id="1036611.A0A1L9PZC3"/>
<protein>
    <recommendedName>
        <fullName evidence="3">Carboxylic ester hydrolase</fullName>
        <ecNumber evidence="3">3.1.1.-</ecNumber>
    </recommendedName>
</protein>
<evidence type="ECO:0000256" key="3">
    <source>
        <dbReference type="RuleBase" id="RU361235"/>
    </source>
</evidence>
<dbReference type="GeneID" id="63733745"/>
<reference evidence="6" key="1">
    <citation type="journal article" date="2017" name="Genome Biol.">
        <title>Comparative genomics reveals high biological diversity and specific adaptations in the industrially and medically important fungal genus Aspergillus.</title>
        <authorList>
            <person name="de Vries R.P."/>
            <person name="Riley R."/>
            <person name="Wiebenga A."/>
            <person name="Aguilar-Osorio G."/>
            <person name="Amillis S."/>
            <person name="Uchima C.A."/>
            <person name="Anderluh G."/>
            <person name="Asadollahi M."/>
            <person name="Askin M."/>
            <person name="Barry K."/>
            <person name="Battaglia E."/>
            <person name="Bayram O."/>
            <person name="Benocci T."/>
            <person name="Braus-Stromeyer S.A."/>
            <person name="Caldana C."/>
            <person name="Canovas D."/>
            <person name="Cerqueira G.C."/>
            <person name="Chen F."/>
            <person name="Chen W."/>
            <person name="Choi C."/>
            <person name="Clum A."/>
            <person name="Dos Santos R.A."/>
            <person name="Damasio A.R."/>
            <person name="Diallinas G."/>
            <person name="Emri T."/>
            <person name="Fekete E."/>
            <person name="Flipphi M."/>
            <person name="Freyberg S."/>
            <person name="Gallo A."/>
            <person name="Gournas C."/>
            <person name="Habgood R."/>
            <person name="Hainaut M."/>
            <person name="Harispe M.L."/>
            <person name="Henrissat B."/>
            <person name="Hilden K.S."/>
            <person name="Hope R."/>
            <person name="Hossain A."/>
            <person name="Karabika E."/>
            <person name="Karaffa L."/>
            <person name="Karanyi Z."/>
            <person name="Krasevec N."/>
            <person name="Kuo A."/>
            <person name="Kusch H."/>
            <person name="LaButti K."/>
            <person name="Lagendijk E.L."/>
            <person name="Lapidus A."/>
            <person name="Levasseur A."/>
            <person name="Lindquist E."/>
            <person name="Lipzen A."/>
            <person name="Logrieco A.F."/>
            <person name="MacCabe A."/>
            <person name="Maekelae M.R."/>
            <person name="Malavazi I."/>
            <person name="Melin P."/>
            <person name="Meyer V."/>
            <person name="Mielnichuk N."/>
            <person name="Miskei M."/>
            <person name="Molnar A.P."/>
            <person name="Mule G."/>
            <person name="Ngan C.Y."/>
            <person name="Orejas M."/>
            <person name="Orosz E."/>
            <person name="Ouedraogo J.P."/>
            <person name="Overkamp K.M."/>
            <person name="Park H.-S."/>
            <person name="Perrone G."/>
            <person name="Piumi F."/>
            <person name="Punt P.J."/>
            <person name="Ram A.F."/>
            <person name="Ramon A."/>
            <person name="Rauscher S."/>
            <person name="Record E."/>
            <person name="Riano-Pachon D.M."/>
            <person name="Robert V."/>
            <person name="Roehrig J."/>
            <person name="Ruller R."/>
            <person name="Salamov A."/>
            <person name="Salih N.S."/>
            <person name="Samson R.A."/>
            <person name="Sandor E."/>
            <person name="Sanguinetti M."/>
            <person name="Schuetze T."/>
            <person name="Sepcic K."/>
            <person name="Shelest E."/>
            <person name="Sherlock G."/>
            <person name="Sophianopoulou V."/>
            <person name="Squina F.M."/>
            <person name="Sun H."/>
            <person name="Susca A."/>
            <person name="Todd R.B."/>
            <person name="Tsang A."/>
            <person name="Unkles S.E."/>
            <person name="van de Wiele N."/>
            <person name="van Rossen-Uffink D."/>
            <person name="Oliveira J.V."/>
            <person name="Vesth T.C."/>
            <person name="Visser J."/>
            <person name="Yu J.-H."/>
            <person name="Zhou M."/>
            <person name="Andersen M.R."/>
            <person name="Archer D.B."/>
            <person name="Baker S.E."/>
            <person name="Benoit I."/>
            <person name="Brakhage A.A."/>
            <person name="Braus G.H."/>
            <person name="Fischer R."/>
            <person name="Frisvad J.C."/>
            <person name="Goldman G.H."/>
            <person name="Houbraken J."/>
            <person name="Oakley B."/>
            <person name="Pocsi I."/>
            <person name="Scazzocchio C."/>
            <person name="Seiboth B."/>
            <person name="vanKuyk P.A."/>
            <person name="Wortman J."/>
            <person name="Dyer P.S."/>
            <person name="Grigoriev I.V."/>
        </authorList>
    </citation>
    <scope>NUCLEOTIDE SEQUENCE [LARGE SCALE GENOMIC DNA]</scope>
    <source>
        <strain evidence="6">CBS 583.65</strain>
    </source>
</reference>
<dbReference type="Proteomes" id="UP000184073">
    <property type="component" value="Unassembled WGS sequence"/>
</dbReference>
<keyword evidence="3" id="KW-0732">Signal</keyword>
<dbReference type="Gene3D" id="3.40.50.1820">
    <property type="entry name" value="alpha/beta hydrolase"/>
    <property type="match status" value="1"/>
</dbReference>
<feature type="chain" id="PRO_5011828427" description="Carboxylic ester hydrolase" evidence="3">
    <location>
        <begin position="26"/>
        <end position="581"/>
    </location>
</feature>
<evidence type="ECO:0000313" key="6">
    <source>
        <dbReference type="Proteomes" id="UP000184073"/>
    </source>
</evidence>
<dbReference type="PROSITE" id="PS00122">
    <property type="entry name" value="CARBOXYLESTERASE_B_1"/>
    <property type="match status" value="1"/>
</dbReference>
<dbReference type="Pfam" id="PF00135">
    <property type="entry name" value="COesterase"/>
    <property type="match status" value="1"/>
</dbReference>
<gene>
    <name evidence="5" type="ORF">ASPVEDRAFT_88091</name>
</gene>
<dbReference type="PANTHER" id="PTHR43918:SF4">
    <property type="entry name" value="CARBOXYLIC ESTER HYDROLASE"/>
    <property type="match status" value="1"/>
</dbReference>
<sequence length="581" mass="63728">MRYCLSAIPWLALLAIKSLPLQASAYALSPNPVVTIPNGSGSKDTTAFIGRSLPQFDQELFLGIKYADEPVRFTPSELKTTYASNDSDLGLVHHSSIQGTVHYNASQYGYECPGYGSDTTTLLQMGLIQMNEDCLNLNIVRPKKEAGSGELLPVMVWIFGGGWQQGATADPRYNMTYITRQAALNGKPILGVSINYRVAAFGFLDSEEVRASGNNNLGLLDQRVALRWITHNIEAFGGDPDKVTIWGESAGAYSVGAHLVANDGDNEGLFRAAIMESGSAVGPPWNGTDWHQPMYDRIVDEAGCSASLDTLQCLREVPFDKLYAVAFEGLEWFAAVDGTFIKEYPQISITQGRLAKVPILVGSNTDEGVSFGTTGVDTDEDCVAQLISSKRWVLTPEQATELITYYPNDPTVGSPYGWGNVTWPELGLMYKRYSSMAGDITMAAPRRLLAATMAKYEKSVYSYRWDVAALNETSNIGVNHFSEIPFVFANPVQNITKLGDDPDRLDLANLAARMWTSFVVDLDPNGHGALNIPKWPRYPAKSSSNSSSPSNFVFRLPKGQSYVEKDDYRVDGMAYINTIPR</sequence>
<organism evidence="5 6">
    <name type="scientific">Aspergillus versicolor CBS 583.65</name>
    <dbReference type="NCBI Taxonomy" id="1036611"/>
    <lineage>
        <taxon>Eukaryota</taxon>
        <taxon>Fungi</taxon>
        <taxon>Dikarya</taxon>
        <taxon>Ascomycota</taxon>
        <taxon>Pezizomycotina</taxon>
        <taxon>Eurotiomycetes</taxon>
        <taxon>Eurotiomycetidae</taxon>
        <taxon>Eurotiales</taxon>
        <taxon>Aspergillaceae</taxon>
        <taxon>Aspergillus</taxon>
        <taxon>Aspergillus subgen. Nidulantes</taxon>
    </lineage>
</organism>
<keyword evidence="6" id="KW-1185">Reference proteome</keyword>
<proteinExistence type="inferred from homology"/>
<comment type="similarity">
    <text evidence="1 3">Belongs to the type-B carboxylesterase/lipase family.</text>
</comment>
<dbReference type="OrthoDB" id="408631at2759"/>
<dbReference type="RefSeq" id="XP_040672568.1">
    <property type="nucleotide sequence ID" value="XM_040818234.1"/>
</dbReference>
<evidence type="ECO:0000256" key="2">
    <source>
        <dbReference type="ARBA" id="ARBA00022801"/>
    </source>
</evidence>
<feature type="signal peptide" evidence="3">
    <location>
        <begin position="1"/>
        <end position="25"/>
    </location>
</feature>
<dbReference type="InterPro" id="IPR002018">
    <property type="entry name" value="CarbesteraseB"/>
</dbReference>
<name>A0A1L9PZC3_ASPVE</name>
<dbReference type="InterPro" id="IPR050654">
    <property type="entry name" value="AChE-related_enzymes"/>
</dbReference>
<dbReference type="VEuPathDB" id="FungiDB:ASPVEDRAFT_88091"/>
<dbReference type="EC" id="3.1.1.-" evidence="3"/>
<dbReference type="SUPFAM" id="SSF53474">
    <property type="entry name" value="alpha/beta-Hydrolases"/>
    <property type="match status" value="1"/>
</dbReference>
<dbReference type="InterPro" id="IPR029058">
    <property type="entry name" value="AB_hydrolase_fold"/>
</dbReference>
<feature type="domain" description="Carboxylesterase type B" evidence="4">
    <location>
        <begin position="59"/>
        <end position="542"/>
    </location>
</feature>
<evidence type="ECO:0000256" key="1">
    <source>
        <dbReference type="ARBA" id="ARBA00005964"/>
    </source>
</evidence>